<reference evidence="3" key="1">
    <citation type="submission" date="2022-07" db="EMBL/GenBank/DDBJ databases">
        <title>Genome Sequence of Physisporinus lineatus.</title>
        <authorList>
            <person name="Buettner E."/>
        </authorList>
    </citation>
    <scope>NUCLEOTIDE SEQUENCE</scope>
    <source>
        <strain evidence="3">VT162</strain>
    </source>
</reference>
<name>A0AAD5YEL3_9APHY</name>
<keyword evidence="2" id="KW-0732">Signal</keyword>
<feature type="signal peptide" evidence="2">
    <location>
        <begin position="1"/>
        <end position="18"/>
    </location>
</feature>
<dbReference type="AlphaFoldDB" id="A0AAD5YEL3"/>
<evidence type="ECO:0000313" key="3">
    <source>
        <dbReference type="EMBL" id="KAJ3485889.1"/>
    </source>
</evidence>
<feature type="chain" id="PRO_5042244823" evidence="2">
    <location>
        <begin position="19"/>
        <end position="97"/>
    </location>
</feature>
<comment type="caution">
    <text evidence="3">The sequence shown here is derived from an EMBL/GenBank/DDBJ whole genome shotgun (WGS) entry which is preliminary data.</text>
</comment>
<evidence type="ECO:0000313" key="4">
    <source>
        <dbReference type="Proteomes" id="UP001212997"/>
    </source>
</evidence>
<keyword evidence="4" id="KW-1185">Reference proteome</keyword>
<organism evidence="3 4">
    <name type="scientific">Meripilus lineatus</name>
    <dbReference type="NCBI Taxonomy" id="2056292"/>
    <lineage>
        <taxon>Eukaryota</taxon>
        <taxon>Fungi</taxon>
        <taxon>Dikarya</taxon>
        <taxon>Basidiomycota</taxon>
        <taxon>Agaricomycotina</taxon>
        <taxon>Agaricomycetes</taxon>
        <taxon>Polyporales</taxon>
        <taxon>Meripilaceae</taxon>
        <taxon>Meripilus</taxon>
    </lineage>
</organism>
<proteinExistence type="predicted"/>
<evidence type="ECO:0000256" key="2">
    <source>
        <dbReference type="SAM" id="SignalP"/>
    </source>
</evidence>
<protein>
    <submittedName>
        <fullName evidence="3">Uncharacterized protein</fullName>
    </submittedName>
</protein>
<gene>
    <name evidence="3" type="ORF">NLI96_g4638</name>
</gene>
<sequence length="97" mass="9769">MQFKQLFVLLALAVAGFAADSSVSDSASASASSSASDSASASSVSDESVVVSTLSATRIFNTVLPKEPFLTIATETVTWIATFTPSASDDASATPTA</sequence>
<feature type="region of interest" description="Disordered" evidence="1">
    <location>
        <begin position="26"/>
        <end position="46"/>
    </location>
</feature>
<dbReference type="EMBL" id="JANAWD010000139">
    <property type="protein sequence ID" value="KAJ3485889.1"/>
    <property type="molecule type" value="Genomic_DNA"/>
</dbReference>
<accession>A0AAD5YEL3</accession>
<evidence type="ECO:0000256" key="1">
    <source>
        <dbReference type="SAM" id="MobiDB-lite"/>
    </source>
</evidence>
<dbReference type="Proteomes" id="UP001212997">
    <property type="component" value="Unassembled WGS sequence"/>
</dbReference>